<dbReference type="Proteomes" id="UP000546007">
    <property type="component" value="Unassembled WGS sequence"/>
</dbReference>
<dbReference type="AlphaFoldDB" id="A0A7W6HYP2"/>
<dbReference type="OrthoDB" id="1122790at2"/>
<dbReference type="RefSeq" id="WP_151412079.1">
    <property type="nucleotide sequence ID" value="NZ_AP028155.1"/>
</dbReference>
<dbReference type="InterPro" id="IPR018060">
    <property type="entry name" value="HTH_AraC"/>
</dbReference>
<keyword evidence="1" id="KW-0472">Membrane</keyword>
<feature type="transmembrane region" description="Helical" evidence="1">
    <location>
        <begin position="68"/>
        <end position="92"/>
    </location>
</feature>
<feature type="transmembrane region" description="Helical" evidence="1">
    <location>
        <begin position="189"/>
        <end position="209"/>
    </location>
</feature>
<dbReference type="Gene3D" id="1.10.10.60">
    <property type="entry name" value="Homeodomain-like"/>
    <property type="match status" value="1"/>
</dbReference>
<keyword evidence="3" id="KW-0238">DNA-binding</keyword>
<dbReference type="GO" id="GO:0043565">
    <property type="term" value="F:sequence-specific DNA binding"/>
    <property type="evidence" value="ECO:0007669"/>
    <property type="project" value="InterPro"/>
</dbReference>
<comment type="caution">
    <text evidence="3">The sequence shown here is derived from an EMBL/GenBank/DDBJ whole genome shotgun (WGS) entry which is preliminary data.</text>
</comment>
<keyword evidence="1" id="KW-1133">Transmembrane helix</keyword>
<feature type="transmembrane region" description="Helical" evidence="1">
    <location>
        <begin position="142"/>
        <end position="168"/>
    </location>
</feature>
<feature type="transmembrane region" description="Helical" evidence="1">
    <location>
        <begin position="38"/>
        <end position="62"/>
    </location>
</feature>
<accession>A0A7W6HYP2</accession>
<feature type="domain" description="HTH araC/xylS-type" evidence="2">
    <location>
        <begin position="268"/>
        <end position="365"/>
    </location>
</feature>
<evidence type="ECO:0000313" key="3">
    <source>
        <dbReference type="EMBL" id="MBB4027428.1"/>
    </source>
</evidence>
<name>A0A7W6HYP2_9BACT</name>
<dbReference type="PROSITE" id="PS01124">
    <property type="entry name" value="HTH_ARAC_FAMILY_2"/>
    <property type="match status" value="1"/>
</dbReference>
<dbReference type="EMBL" id="JACIES010000010">
    <property type="protein sequence ID" value="MBB4027428.1"/>
    <property type="molecule type" value="Genomic_DNA"/>
</dbReference>
<feature type="transmembrane region" description="Helical" evidence="1">
    <location>
        <begin position="6"/>
        <end position="26"/>
    </location>
</feature>
<feature type="transmembrane region" description="Helical" evidence="1">
    <location>
        <begin position="104"/>
        <end position="122"/>
    </location>
</feature>
<gene>
    <name evidence="3" type="ORF">GGR14_003240</name>
</gene>
<protein>
    <submittedName>
        <fullName evidence="3">AraC-like DNA-binding protein</fullName>
    </submittedName>
</protein>
<sequence length="365" mass="42749">MQTWISILTNLFPVISALTCCLLMLLTYKDSVQEEERYLKRGLFFFYFSVAFGWACVIVYTWSPRLFVYLNSLCYCSFIMMSVTFYHVVFWLTRVDSSERFSTWHYGLPVLIPFALLVWSLFVPLDVQVAIVAVDSPLEDVYFYFTRFFTSQLMVAFLFCLCYTLLGLKRLFRYWHLTRERSGDMGEPPLRWLGSVLLLFLVSLCMPLLEPLFAESYWVDFLPIGILLLQFSIISYNVIVGNYVLCPCERGASGDRLVIKKPPLLNKERFEKYMREEKPYLNPELKITDLTGGLQTNRTYLSTFINRTYGMNFNAYINDCRLREMESLLADSTYAGECMTELAIRAGFGCYHSYRRAKKRNITNF</sequence>
<dbReference type="GO" id="GO:0003700">
    <property type="term" value="F:DNA-binding transcription factor activity"/>
    <property type="evidence" value="ECO:0007669"/>
    <property type="project" value="InterPro"/>
</dbReference>
<feature type="transmembrane region" description="Helical" evidence="1">
    <location>
        <begin position="221"/>
        <end position="246"/>
    </location>
</feature>
<evidence type="ECO:0000256" key="1">
    <source>
        <dbReference type="SAM" id="Phobius"/>
    </source>
</evidence>
<evidence type="ECO:0000313" key="4">
    <source>
        <dbReference type="Proteomes" id="UP000546007"/>
    </source>
</evidence>
<organism evidence="3 4">
    <name type="scientific">Butyricimonas faecihominis</name>
    <dbReference type="NCBI Taxonomy" id="1472416"/>
    <lineage>
        <taxon>Bacteria</taxon>
        <taxon>Pseudomonadati</taxon>
        <taxon>Bacteroidota</taxon>
        <taxon>Bacteroidia</taxon>
        <taxon>Bacteroidales</taxon>
        <taxon>Odoribacteraceae</taxon>
        <taxon>Butyricimonas</taxon>
    </lineage>
</organism>
<proteinExistence type="predicted"/>
<reference evidence="3 4" key="1">
    <citation type="submission" date="2020-08" db="EMBL/GenBank/DDBJ databases">
        <title>Genomic Encyclopedia of Type Strains, Phase IV (KMG-IV): sequencing the most valuable type-strain genomes for metagenomic binning, comparative biology and taxonomic classification.</title>
        <authorList>
            <person name="Goeker M."/>
        </authorList>
    </citation>
    <scope>NUCLEOTIDE SEQUENCE [LARGE SCALE GENOMIC DNA]</scope>
    <source>
        <strain evidence="3 4">DSM 105721</strain>
    </source>
</reference>
<keyword evidence="1" id="KW-0812">Transmembrane</keyword>
<keyword evidence="4" id="KW-1185">Reference proteome</keyword>
<evidence type="ECO:0000259" key="2">
    <source>
        <dbReference type="PROSITE" id="PS01124"/>
    </source>
</evidence>